<accession>A0A448XL22</accession>
<name>A0A448XL22_9PLAT</name>
<feature type="compositionally biased region" description="Basic and acidic residues" evidence="1">
    <location>
        <begin position="32"/>
        <end position="42"/>
    </location>
</feature>
<evidence type="ECO:0000256" key="1">
    <source>
        <dbReference type="SAM" id="MobiDB-lite"/>
    </source>
</evidence>
<sequence>MISCSHDVCHGTDKNSAQVHRSRRTTPNYTLRARERLNHRQEVTSYSGPLGVPPSGSDTLRSSGSLCGKSSMSGASGARSGMSGSRKKQMEIYERREVYSFSLKRPQLKRRHTSLESASSAIQPVVARPELSATLQRVKAETSKKAGKPSNEPVMPTYEGVRSYTHEPAIEMHHPLQVSPHYCPGVVCGRG</sequence>
<feature type="compositionally biased region" description="Polar residues" evidence="1">
    <location>
        <begin position="14"/>
        <end position="29"/>
    </location>
</feature>
<gene>
    <name evidence="2" type="ORF">PXEA_LOCUS32599</name>
</gene>
<reference evidence="2" key="1">
    <citation type="submission" date="2018-11" db="EMBL/GenBank/DDBJ databases">
        <authorList>
            <consortium name="Pathogen Informatics"/>
        </authorList>
    </citation>
    <scope>NUCLEOTIDE SEQUENCE</scope>
</reference>
<dbReference type="EMBL" id="CAAALY010260285">
    <property type="protein sequence ID" value="VEL39159.1"/>
    <property type="molecule type" value="Genomic_DNA"/>
</dbReference>
<evidence type="ECO:0000313" key="3">
    <source>
        <dbReference type="Proteomes" id="UP000784294"/>
    </source>
</evidence>
<proteinExistence type="predicted"/>
<comment type="caution">
    <text evidence="2">The sequence shown here is derived from an EMBL/GenBank/DDBJ whole genome shotgun (WGS) entry which is preliminary data.</text>
</comment>
<feature type="region of interest" description="Disordered" evidence="1">
    <location>
        <begin position="138"/>
        <end position="158"/>
    </location>
</feature>
<keyword evidence="3" id="KW-1185">Reference proteome</keyword>
<organism evidence="2 3">
    <name type="scientific">Protopolystoma xenopodis</name>
    <dbReference type="NCBI Taxonomy" id="117903"/>
    <lineage>
        <taxon>Eukaryota</taxon>
        <taxon>Metazoa</taxon>
        <taxon>Spiralia</taxon>
        <taxon>Lophotrochozoa</taxon>
        <taxon>Platyhelminthes</taxon>
        <taxon>Monogenea</taxon>
        <taxon>Polyopisthocotylea</taxon>
        <taxon>Polystomatidea</taxon>
        <taxon>Polystomatidae</taxon>
        <taxon>Protopolystoma</taxon>
    </lineage>
</organism>
<feature type="region of interest" description="Disordered" evidence="1">
    <location>
        <begin position="1"/>
        <end position="91"/>
    </location>
</feature>
<feature type="compositionally biased region" description="Low complexity" evidence="1">
    <location>
        <begin position="62"/>
        <end position="84"/>
    </location>
</feature>
<dbReference type="Proteomes" id="UP000784294">
    <property type="component" value="Unassembled WGS sequence"/>
</dbReference>
<dbReference type="AlphaFoldDB" id="A0A448XL22"/>
<evidence type="ECO:0000313" key="2">
    <source>
        <dbReference type="EMBL" id="VEL39159.1"/>
    </source>
</evidence>
<protein>
    <submittedName>
        <fullName evidence="2">Uncharacterized protein</fullName>
    </submittedName>
</protein>